<dbReference type="SUPFAM" id="SSF56801">
    <property type="entry name" value="Acetyl-CoA synthetase-like"/>
    <property type="match status" value="1"/>
</dbReference>
<accession>A0A1G8TVF6</accession>
<evidence type="ECO:0000256" key="1">
    <source>
        <dbReference type="ARBA" id="ARBA00006432"/>
    </source>
</evidence>
<feature type="domain" description="AMP-dependent synthetase/ligase" evidence="3">
    <location>
        <begin position="39"/>
        <end position="387"/>
    </location>
</feature>
<dbReference type="InterPro" id="IPR045851">
    <property type="entry name" value="AMP-bd_C_sf"/>
</dbReference>
<dbReference type="Pfam" id="PF13193">
    <property type="entry name" value="AMP-binding_C"/>
    <property type="match status" value="1"/>
</dbReference>
<comment type="similarity">
    <text evidence="1">Belongs to the ATP-dependent AMP-binding enzyme family.</text>
</comment>
<dbReference type="CDD" id="cd05936">
    <property type="entry name" value="FC-FACS_FadD_like"/>
    <property type="match status" value="1"/>
</dbReference>
<dbReference type="PANTHER" id="PTHR43201:SF5">
    <property type="entry name" value="MEDIUM-CHAIN ACYL-COA LIGASE ACSF2, MITOCHONDRIAL"/>
    <property type="match status" value="1"/>
</dbReference>
<gene>
    <name evidence="5" type="ORF">SAMN05421806_101481</name>
</gene>
<reference evidence="5 6" key="1">
    <citation type="submission" date="2016-10" db="EMBL/GenBank/DDBJ databases">
        <authorList>
            <person name="de Groot N.N."/>
        </authorList>
    </citation>
    <scope>NUCLEOTIDE SEQUENCE [LARGE SCALE GENOMIC DNA]</scope>
    <source>
        <strain evidence="5 6">CGMCC 4.5727</strain>
    </source>
</reference>
<dbReference type="Gene3D" id="3.30.300.30">
    <property type="match status" value="1"/>
</dbReference>
<keyword evidence="6" id="KW-1185">Reference proteome</keyword>
<dbReference type="Proteomes" id="UP000199155">
    <property type="component" value="Unassembled WGS sequence"/>
</dbReference>
<organism evidence="5 6">
    <name type="scientific">Streptomyces indicus</name>
    <dbReference type="NCBI Taxonomy" id="417292"/>
    <lineage>
        <taxon>Bacteria</taxon>
        <taxon>Bacillati</taxon>
        <taxon>Actinomycetota</taxon>
        <taxon>Actinomycetes</taxon>
        <taxon>Kitasatosporales</taxon>
        <taxon>Streptomycetaceae</taxon>
        <taxon>Streptomyces</taxon>
    </lineage>
</organism>
<evidence type="ECO:0000259" key="3">
    <source>
        <dbReference type="Pfam" id="PF00501"/>
    </source>
</evidence>
<dbReference type="PANTHER" id="PTHR43201">
    <property type="entry name" value="ACYL-COA SYNTHETASE"/>
    <property type="match status" value="1"/>
</dbReference>
<proteinExistence type="inferred from homology"/>
<evidence type="ECO:0000313" key="6">
    <source>
        <dbReference type="Proteomes" id="UP000199155"/>
    </source>
</evidence>
<protein>
    <submittedName>
        <fullName evidence="5">Long-chain acyl-CoA synthetase</fullName>
    </submittedName>
</protein>
<sequence>MLGVCIWPTPRRLDKVEAIRQPVRTREGAKVQLSVATVLQESAARHPDRIAVVDGDLRITYRDLWQDVLQLAGRLRADGVRAGDRVALLLPNTADFPRVYYAVLAAGATAVPVHGLLLADEVAYVLRHSGCRAVVAAGKPAAVAEAAAADAGVRLLPVDRGGPALDGPEPCDPEDTAVVLYTSGTTGRPKGALLTHANLVRNATVCAQDLFTLTPDDVVLGCLPLFHSFGQSCAMNAALSAGASLVLTARFTGPDALALMAREAVTVFMGVPTMYHALAEASAQGGPRPAGLRLAVSGGAALPVALLERFEDAFDTVILEGYGLTETSPAATFNRPAERRTGTVGRPIPGVEAAVADPKIEDRVVTLADGERGEIVLRGHNVFAGYLDDPRATADALVDGWFRTGDLGVKDPDGFLTIVDRKKDLIIRGGFNVYPREVEETLARHPDIAQVSVVGLPDQVRGEEICAAVVLRPGTQLHPDELIEWARGRLGRHKYPRIVRVFNSLPLGPSGKVLKRELREACA</sequence>
<dbReference type="GO" id="GO:0006631">
    <property type="term" value="P:fatty acid metabolic process"/>
    <property type="evidence" value="ECO:0007669"/>
    <property type="project" value="TreeGrafter"/>
</dbReference>
<name>A0A1G8TVF6_9ACTN</name>
<dbReference type="InterPro" id="IPR020845">
    <property type="entry name" value="AMP-binding_CS"/>
</dbReference>
<dbReference type="InterPro" id="IPR042099">
    <property type="entry name" value="ANL_N_sf"/>
</dbReference>
<evidence type="ECO:0000256" key="2">
    <source>
        <dbReference type="ARBA" id="ARBA00022598"/>
    </source>
</evidence>
<evidence type="ECO:0000313" key="5">
    <source>
        <dbReference type="EMBL" id="SDJ45538.1"/>
    </source>
</evidence>
<keyword evidence="2" id="KW-0436">Ligase</keyword>
<evidence type="ECO:0000259" key="4">
    <source>
        <dbReference type="Pfam" id="PF13193"/>
    </source>
</evidence>
<dbReference type="AlphaFoldDB" id="A0A1G8TVF6"/>
<dbReference type="Pfam" id="PF00501">
    <property type="entry name" value="AMP-binding"/>
    <property type="match status" value="1"/>
</dbReference>
<dbReference type="EMBL" id="FNFF01000001">
    <property type="protein sequence ID" value="SDJ45538.1"/>
    <property type="molecule type" value="Genomic_DNA"/>
</dbReference>
<dbReference type="GO" id="GO:0031956">
    <property type="term" value="F:medium-chain fatty acid-CoA ligase activity"/>
    <property type="evidence" value="ECO:0007669"/>
    <property type="project" value="TreeGrafter"/>
</dbReference>
<dbReference type="STRING" id="417292.SAMN05421806_101481"/>
<feature type="domain" description="AMP-binding enzyme C-terminal" evidence="4">
    <location>
        <begin position="437"/>
        <end position="512"/>
    </location>
</feature>
<dbReference type="InterPro" id="IPR025110">
    <property type="entry name" value="AMP-bd_C"/>
</dbReference>
<dbReference type="InterPro" id="IPR000873">
    <property type="entry name" value="AMP-dep_synth/lig_dom"/>
</dbReference>
<dbReference type="Gene3D" id="3.40.50.12780">
    <property type="entry name" value="N-terminal domain of ligase-like"/>
    <property type="match status" value="1"/>
</dbReference>
<dbReference type="PROSITE" id="PS00455">
    <property type="entry name" value="AMP_BINDING"/>
    <property type="match status" value="1"/>
</dbReference>